<feature type="active site" evidence="13">
    <location>
        <position position="228"/>
    </location>
</feature>
<dbReference type="EMBL" id="MIJE01000031">
    <property type="protein sequence ID" value="OEF96507.1"/>
    <property type="molecule type" value="Genomic_DNA"/>
</dbReference>
<evidence type="ECO:0000256" key="10">
    <source>
        <dbReference type="ARBA" id="ARBA00023209"/>
    </source>
</evidence>
<dbReference type="STRING" id="766136.BHF68_07585"/>
<comment type="function">
    <text evidence="12 13">Catalyzes the reversible phosphatidyl group transfer from one phosphatidylglycerol molecule to another to form cardiolipin (CL) (diphosphatidylglycerol) and glycerol.</text>
</comment>
<dbReference type="GO" id="GO:0032049">
    <property type="term" value="P:cardiolipin biosynthetic process"/>
    <property type="evidence" value="ECO:0007669"/>
    <property type="project" value="UniProtKB-UniRule"/>
</dbReference>
<evidence type="ECO:0000256" key="14">
    <source>
        <dbReference type="NCBIfam" id="TIGR04265"/>
    </source>
</evidence>
<feature type="active site" evidence="13">
    <location>
        <position position="235"/>
    </location>
</feature>
<dbReference type="Pfam" id="PF13091">
    <property type="entry name" value="PLDc_2"/>
    <property type="match status" value="2"/>
</dbReference>
<evidence type="ECO:0000256" key="5">
    <source>
        <dbReference type="ARBA" id="ARBA00022692"/>
    </source>
</evidence>
<feature type="active site" evidence="13">
    <location>
        <position position="408"/>
    </location>
</feature>
<name>A0A1E5G0R8_9FIRM</name>
<keyword evidence="7 13" id="KW-1133">Transmembrane helix</keyword>
<comment type="catalytic activity">
    <reaction evidence="13">
        <text>2 a 1,2-diacyl-sn-glycero-3-phospho-(1'-sn-glycerol) = a cardiolipin + glycerol</text>
        <dbReference type="Rhea" id="RHEA:31451"/>
        <dbReference type="ChEBI" id="CHEBI:17754"/>
        <dbReference type="ChEBI" id="CHEBI:62237"/>
        <dbReference type="ChEBI" id="CHEBI:64716"/>
    </reaction>
</comment>
<keyword evidence="10 13" id="KW-0594">Phospholipid biosynthesis</keyword>
<evidence type="ECO:0000256" key="1">
    <source>
        <dbReference type="ARBA" id="ARBA00004651"/>
    </source>
</evidence>
<evidence type="ECO:0000256" key="4">
    <source>
        <dbReference type="ARBA" id="ARBA00022679"/>
    </source>
</evidence>
<dbReference type="HAMAP" id="MF_01916">
    <property type="entry name" value="Cardiolipin_synth_Cls"/>
    <property type="match status" value="1"/>
</dbReference>
<dbReference type="PROSITE" id="PS50035">
    <property type="entry name" value="PLD"/>
    <property type="match status" value="2"/>
</dbReference>
<evidence type="ECO:0000256" key="9">
    <source>
        <dbReference type="ARBA" id="ARBA00023136"/>
    </source>
</evidence>
<feature type="transmembrane region" description="Helical" evidence="13">
    <location>
        <begin position="39"/>
        <end position="57"/>
    </location>
</feature>
<organism evidence="16 17">
    <name type="scientific">Desulfuribacillus alkaliarsenatis</name>
    <dbReference type="NCBI Taxonomy" id="766136"/>
    <lineage>
        <taxon>Bacteria</taxon>
        <taxon>Bacillati</taxon>
        <taxon>Bacillota</taxon>
        <taxon>Desulfuribacillia</taxon>
        <taxon>Desulfuribacillales</taxon>
        <taxon>Desulfuribacillaceae</taxon>
        <taxon>Desulfuribacillus</taxon>
    </lineage>
</organism>
<dbReference type="CDD" id="cd09110">
    <property type="entry name" value="PLDc_CLS_1"/>
    <property type="match status" value="1"/>
</dbReference>
<dbReference type="GO" id="GO:0008808">
    <property type="term" value="F:cardiolipin synthase activity"/>
    <property type="evidence" value="ECO:0007669"/>
    <property type="project" value="UniProtKB-UniRule"/>
</dbReference>
<gene>
    <name evidence="16" type="ORF">BHF68_07585</name>
</gene>
<reference evidence="16 17" key="1">
    <citation type="submission" date="2016-09" db="EMBL/GenBank/DDBJ databases">
        <title>Draft genome sequence for the type strain of Desulfuribacillus alkaliarsenatis AHT28, an obligately anaerobic, sulfidogenic bacterium isolated from Russian soda lake sediments.</title>
        <authorList>
            <person name="Abin C.A."/>
            <person name="Hollibaugh J.T."/>
        </authorList>
    </citation>
    <scope>NUCLEOTIDE SEQUENCE [LARGE SCALE GENOMIC DNA]</scope>
    <source>
        <strain evidence="16 17">AHT28</strain>
    </source>
</reference>
<dbReference type="NCBIfam" id="TIGR04265">
    <property type="entry name" value="bac_cardiolipin"/>
    <property type="match status" value="1"/>
</dbReference>
<keyword evidence="11 13" id="KW-1208">Phospholipid metabolism</keyword>
<dbReference type="InterPro" id="IPR022924">
    <property type="entry name" value="Cardiolipin_synthase"/>
</dbReference>
<dbReference type="InterPro" id="IPR025202">
    <property type="entry name" value="PLD-like_dom"/>
</dbReference>
<comment type="subcellular location">
    <subcellularLocation>
        <location evidence="1 13">Cell membrane</location>
        <topology evidence="1 13">Multi-pass membrane protein</topology>
    </subcellularLocation>
</comment>
<dbReference type="Proteomes" id="UP000094296">
    <property type="component" value="Unassembled WGS sequence"/>
</dbReference>
<evidence type="ECO:0000259" key="15">
    <source>
        <dbReference type="PROSITE" id="PS50035"/>
    </source>
</evidence>
<evidence type="ECO:0000256" key="11">
    <source>
        <dbReference type="ARBA" id="ARBA00023264"/>
    </source>
</evidence>
<dbReference type="InterPro" id="IPR001736">
    <property type="entry name" value="PLipase_D/transphosphatidylase"/>
</dbReference>
<evidence type="ECO:0000256" key="3">
    <source>
        <dbReference type="ARBA" id="ARBA00022516"/>
    </source>
</evidence>
<dbReference type="PANTHER" id="PTHR21248:SF20">
    <property type="entry name" value="CARDIOLIPIN SYNTHASE YWIE-RELATED"/>
    <property type="match status" value="1"/>
</dbReference>
<dbReference type="SMART" id="SM00155">
    <property type="entry name" value="PLDc"/>
    <property type="match status" value="2"/>
</dbReference>
<comment type="similarity">
    <text evidence="13">Belongs to the phospholipase D family. Cardiolipin synthase subfamily.</text>
</comment>
<feature type="active site" evidence="13">
    <location>
        <position position="413"/>
    </location>
</feature>
<feature type="transmembrane region" description="Helical" evidence="13">
    <location>
        <begin position="7"/>
        <end position="27"/>
    </location>
</feature>
<dbReference type="FunFam" id="3.30.870.10:FF:000021">
    <property type="entry name" value="Cardiolipin synthase"/>
    <property type="match status" value="1"/>
</dbReference>
<dbReference type="PANTHER" id="PTHR21248">
    <property type="entry name" value="CARDIOLIPIN SYNTHASE"/>
    <property type="match status" value="1"/>
</dbReference>
<keyword evidence="9 13" id="KW-0472">Membrane</keyword>
<feature type="domain" description="PLD phosphodiesterase" evidence="15">
    <location>
        <begin position="401"/>
        <end position="428"/>
    </location>
</feature>
<dbReference type="FunFam" id="3.30.870.10:FF:000014">
    <property type="entry name" value="Cardiolipin synthase"/>
    <property type="match status" value="1"/>
</dbReference>
<feature type="domain" description="PLD phosphodiesterase" evidence="15">
    <location>
        <begin position="223"/>
        <end position="250"/>
    </location>
</feature>
<evidence type="ECO:0000256" key="12">
    <source>
        <dbReference type="ARBA" id="ARBA00057569"/>
    </source>
</evidence>
<sequence length="488" mass="56193">MDLTSTITWVISAVFSISIIFIAIVIVLENRNPSKTVTWLTVLYLLPVVGFVFYIFFGRNFRKKRRVKQKEMIKPIGDVNAIIDTQKQILKDKETFLDEKYYSKKRIMKLLLQSNQSPFTTNNRAKVLTNGFEKFSAVFKAIDKATDHIHVEYFIIRNDRIGHAFKQKLLKKAKEGVKVRVIYDGVGSWKVDFQPKFFKELKEAGGEVHCFVPIRVPFLNSRMNYRNHRKIIVVDGKVGFVGGINISDNYLGKGKVFSFWRDTHLQLEGDAVYFLQKIFINDWHFVSNENLNADRYFPTHTFGGSGEQLVQIAASGPDSEWDTIMQLYYLTMATAQDSIHITSPYFIPDDSIIMALKTAALSGVDVRIIIPDVPDYYIVYWATQSYLEELLEAGVKIYQYQKGFIHAKLLIVDGVIASIGSANMDIRSFQLNYEVNALIYNEETVKRLEADFQQDLKECRLITYEEFIKRPLTNKIKESGARLLSPLL</sequence>
<dbReference type="GO" id="GO:0005886">
    <property type="term" value="C:plasma membrane"/>
    <property type="evidence" value="ECO:0007669"/>
    <property type="project" value="UniProtKB-SubCell"/>
</dbReference>
<keyword evidence="2 13" id="KW-1003">Cell membrane</keyword>
<dbReference type="InterPro" id="IPR030874">
    <property type="entry name" value="Cardiolipin_synth_Firmi"/>
</dbReference>
<dbReference type="AlphaFoldDB" id="A0A1E5G0R8"/>
<feature type="active site" evidence="13">
    <location>
        <position position="230"/>
    </location>
</feature>
<dbReference type="InterPro" id="IPR027379">
    <property type="entry name" value="CLS_N"/>
</dbReference>
<evidence type="ECO:0000256" key="13">
    <source>
        <dbReference type="HAMAP-Rule" id="MF_01916"/>
    </source>
</evidence>
<proteinExistence type="inferred from homology"/>
<keyword evidence="8 13" id="KW-0443">Lipid metabolism</keyword>
<keyword evidence="4 13" id="KW-0808">Transferase</keyword>
<evidence type="ECO:0000256" key="8">
    <source>
        <dbReference type="ARBA" id="ARBA00023098"/>
    </source>
</evidence>
<keyword evidence="17" id="KW-1185">Reference proteome</keyword>
<dbReference type="Pfam" id="PF13396">
    <property type="entry name" value="PLDc_N"/>
    <property type="match status" value="1"/>
</dbReference>
<accession>A0A1E5G0R8</accession>
<feature type="active site" evidence="13">
    <location>
        <position position="406"/>
    </location>
</feature>
<evidence type="ECO:0000256" key="7">
    <source>
        <dbReference type="ARBA" id="ARBA00022989"/>
    </source>
</evidence>
<evidence type="ECO:0000313" key="17">
    <source>
        <dbReference type="Proteomes" id="UP000094296"/>
    </source>
</evidence>
<dbReference type="SUPFAM" id="SSF56024">
    <property type="entry name" value="Phospholipase D/nuclease"/>
    <property type="match status" value="2"/>
</dbReference>
<keyword evidence="5 13" id="KW-0812">Transmembrane</keyword>
<evidence type="ECO:0000256" key="2">
    <source>
        <dbReference type="ARBA" id="ARBA00022475"/>
    </source>
</evidence>
<dbReference type="CDD" id="cd09112">
    <property type="entry name" value="PLDc_CLS_2"/>
    <property type="match status" value="1"/>
</dbReference>
<dbReference type="RefSeq" id="WP_069643516.1">
    <property type="nucleotide sequence ID" value="NZ_MIJE01000031.1"/>
</dbReference>
<dbReference type="OrthoDB" id="9762009at2"/>
<comment type="caution">
    <text evidence="16">The sequence shown here is derived from an EMBL/GenBank/DDBJ whole genome shotgun (WGS) entry which is preliminary data.</text>
</comment>
<evidence type="ECO:0000256" key="6">
    <source>
        <dbReference type="ARBA" id="ARBA00022737"/>
    </source>
</evidence>
<evidence type="ECO:0000313" key="16">
    <source>
        <dbReference type="EMBL" id="OEF96507.1"/>
    </source>
</evidence>
<dbReference type="EC" id="2.7.8.-" evidence="13 14"/>
<keyword evidence="6" id="KW-0677">Repeat</keyword>
<dbReference type="Gene3D" id="3.30.870.10">
    <property type="entry name" value="Endonuclease Chain A"/>
    <property type="match status" value="2"/>
</dbReference>
<protein>
    <recommendedName>
        <fullName evidence="13 14">Cardiolipin synthase</fullName>
        <shortName evidence="13">CL synthase</shortName>
        <ecNumber evidence="13 14">2.7.8.-</ecNumber>
    </recommendedName>
</protein>
<keyword evidence="3 13" id="KW-0444">Lipid biosynthesis</keyword>